<evidence type="ECO:0000256" key="2">
    <source>
        <dbReference type="SAM" id="SignalP"/>
    </source>
</evidence>
<keyword evidence="4" id="KW-1185">Reference proteome</keyword>
<evidence type="ECO:0000313" key="3">
    <source>
        <dbReference type="EMBL" id="WEB38841.1"/>
    </source>
</evidence>
<feature type="region of interest" description="Disordered" evidence="1">
    <location>
        <begin position="68"/>
        <end position="176"/>
    </location>
</feature>
<keyword evidence="2" id="KW-0732">Signal</keyword>
<feature type="chain" id="PRO_5047234538" description="Small secreted domain" evidence="2">
    <location>
        <begin position="28"/>
        <end position="176"/>
    </location>
</feature>
<evidence type="ECO:0008006" key="5">
    <source>
        <dbReference type="Google" id="ProtNLM"/>
    </source>
</evidence>
<reference evidence="3 4" key="1">
    <citation type="submission" date="2022-03" db="EMBL/GenBank/DDBJ databases">
        <title>Streptomyces yunnanensis P86,complete genome.</title>
        <authorList>
            <person name="Chen S."/>
            <person name="Zhang Q."/>
        </authorList>
    </citation>
    <scope>NUCLEOTIDE SEQUENCE [LARGE SCALE GENOMIC DNA]</scope>
    <source>
        <strain evidence="3 4">P86</strain>
    </source>
</reference>
<proteinExistence type="predicted"/>
<evidence type="ECO:0000256" key="1">
    <source>
        <dbReference type="SAM" id="MobiDB-lite"/>
    </source>
</evidence>
<sequence>MRKLQKTAVLAVALGSFGFLGAGTAYAHGEKGGTDLDIKQGSQCRSHDSNVDVLGQVGIANGLGGNLLNGEGSPGAQSTKMGSDMGCDNRADFPKESKESKGGDEDKGRGREAQRPEAQKPEASPSEESASNGDKGGDAQKCGCSENREGKGGEQQAMTPRPTLRYTVQTETLTTS</sequence>
<name>A0ABY8A3E8_9ACTN</name>
<feature type="compositionally biased region" description="Low complexity" evidence="1">
    <location>
        <begin position="121"/>
        <end position="131"/>
    </location>
</feature>
<feature type="signal peptide" evidence="2">
    <location>
        <begin position="1"/>
        <end position="27"/>
    </location>
</feature>
<protein>
    <recommendedName>
        <fullName evidence="5">Small secreted domain</fullName>
    </recommendedName>
</protein>
<feature type="compositionally biased region" description="Polar residues" evidence="1">
    <location>
        <begin position="166"/>
        <end position="176"/>
    </location>
</feature>
<gene>
    <name evidence="3" type="ORF">MOV08_05665</name>
</gene>
<accession>A0ABY8A3E8</accession>
<organism evidence="3 4">
    <name type="scientific">Streptomyces yunnanensis</name>
    <dbReference type="NCBI Taxonomy" id="156453"/>
    <lineage>
        <taxon>Bacteria</taxon>
        <taxon>Bacillati</taxon>
        <taxon>Actinomycetota</taxon>
        <taxon>Actinomycetes</taxon>
        <taxon>Kitasatosporales</taxon>
        <taxon>Streptomycetaceae</taxon>
        <taxon>Streptomyces</taxon>
    </lineage>
</organism>
<dbReference type="RefSeq" id="WP_275306580.1">
    <property type="nucleotide sequence ID" value="NZ_CP095749.1"/>
</dbReference>
<feature type="compositionally biased region" description="Basic and acidic residues" evidence="1">
    <location>
        <begin position="87"/>
        <end position="120"/>
    </location>
</feature>
<evidence type="ECO:0000313" key="4">
    <source>
        <dbReference type="Proteomes" id="UP001218629"/>
    </source>
</evidence>
<dbReference type="EMBL" id="CP095749">
    <property type="protein sequence ID" value="WEB38841.1"/>
    <property type="molecule type" value="Genomic_DNA"/>
</dbReference>
<dbReference type="Proteomes" id="UP001218629">
    <property type="component" value="Chromosome"/>
</dbReference>